<sequence length="179" mass="18835">MQVLGAALALLLSTAQQFSPAPAQTVPTRTAPAHFAPVYVYDGSAVPAGARVMTVPFEWGQSTSVVVVATGLLPGRAYGAHVHQRACGLRPEDAGPHTQHRVDPVQPSVDPVYANPRNEVWLDFTTDRAGNAVSITTVPWRLSTRPAKSLVLHAEHTHTDPGHAGTAGARVACAGLREG</sequence>
<comment type="similarity">
    <text evidence="1">Belongs to the Cu-Zn superoxide dismutase family.</text>
</comment>
<name>A0A1Q9LQK8_9PSEU</name>
<dbReference type="STRING" id="1193682.BJP25_11075"/>
<evidence type="ECO:0008006" key="5">
    <source>
        <dbReference type="Google" id="ProtNLM"/>
    </source>
</evidence>
<evidence type="ECO:0000256" key="2">
    <source>
        <dbReference type="SAM" id="SignalP"/>
    </source>
</evidence>
<dbReference type="OrthoDB" id="3297424at2"/>
<feature type="chain" id="PRO_5010214375" description="Superoxide dismutase" evidence="2">
    <location>
        <begin position="24"/>
        <end position="179"/>
    </location>
</feature>
<keyword evidence="4" id="KW-1185">Reference proteome</keyword>
<feature type="signal peptide" evidence="2">
    <location>
        <begin position="1"/>
        <end position="23"/>
    </location>
</feature>
<evidence type="ECO:0000313" key="3">
    <source>
        <dbReference type="EMBL" id="OLR94308.1"/>
    </source>
</evidence>
<comment type="caution">
    <text evidence="3">The sequence shown here is derived from an EMBL/GenBank/DDBJ whole genome shotgun (WGS) entry which is preliminary data.</text>
</comment>
<dbReference type="GO" id="GO:0046872">
    <property type="term" value="F:metal ion binding"/>
    <property type="evidence" value="ECO:0007669"/>
    <property type="project" value="InterPro"/>
</dbReference>
<dbReference type="AlphaFoldDB" id="A0A1Q9LQK8"/>
<dbReference type="RefSeq" id="WP_075973691.1">
    <property type="nucleotide sequence ID" value="NZ_MKQR01000007.1"/>
</dbReference>
<dbReference type="EMBL" id="MKQR01000007">
    <property type="protein sequence ID" value="OLR94308.1"/>
    <property type="molecule type" value="Genomic_DNA"/>
</dbReference>
<organism evidence="3 4">
    <name type="scientific">Actinokineospora bangkokensis</name>
    <dbReference type="NCBI Taxonomy" id="1193682"/>
    <lineage>
        <taxon>Bacteria</taxon>
        <taxon>Bacillati</taxon>
        <taxon>Actinomycetota</taxon>
        <taxon>Actinomycetes</taxon>
        <taxon>Pseudonocardiales</taxon>
        <taxon>Pseudonocardiaceae</taxon>
        <taxon>Actinokineospora</taxon>
    </lineage>
</organism>
<gene>
    <name evidence="3" type="ORF">BJP25_11075</name>
</gene>
<accession>A0A1Q9LQK8</accession>
<dbReference type="GO" id="GO:0006801">
    <property type="term" value="P:superoxide metabolic process"/>
    <property type="evidence" value="ECO:0007669"/>
    <property type="project" value="InterPro"/>
</dbReference>
<evidence type="ECO:0000313" key="4">
    <source>
        <dbReference type="Proteomes" id="UP000186040"/>
    </source>
</evidence>
<dbReference type="InterPro" id="IPR036423">
    <property type="entry name" value="SOD-like_Cu/Zn_dom_sf"/>
</dbReference>
<dbReference type="SUPFAM" id="SSF49329">
    <property type="entry name" value="Cu,Zn superoxide dismutase-like"/>
    <property type="match status" value="1"/>
</dbReference>
<evidence type="ECO:0000256" key="1">
    <source>
        <dbReference type="ARBA" id="ARBA00010457"/>
    </source>
</evidence>
<protein>
    <recommendedName>
        <fullName evidence="5">Superoxide dismutase</fullName>
    </recommendedName>
</protein>
<dbReference type="Gene3D" id="2.60.40.200">
    <property type="entry name" value="Superoxide dismutase, copper/zinc binding domain"/>
    <property type="match status" value="1"/>
</dbReference>
<reference evidence="3 4" key="1">
    <citation type="submission" date="2016-10" db="EMBL/GenBank/DDBJ databases">
        <title>The Draft Genome Sequence of Actinokineospora bangkokensis 44EHWT reveals the biosynthetic pathway of antifungal compounds Thailandins with unusual extender unit butylmalonyl-CoA.</title>
        <authorList>
            <person name="Greule A."/>
            <person name="Intra B."/>
            <person name="Flemming S."/>
            <person name="Rommel M.G."/>
            <person name="Panbangred W."/>
            <person name="Bechthold A."/>
        </authorList>
    </citation>
    <scope>NUCLEOTIDE SEQUENCE [LARGE SCALE GENOMIC DNA]</scope>
    <source>
        <strain evidence="3 4">44EHW</strain>
    </source>
</reference>
<proteinExistence type="inferred from homology"/>
<keyword evidence="2" id="KW-0732">Signal</keyword>
<dbReference type="Proteomes" id="UP000186040">
    <property type="component" value="Unassembled WGS sequence"/>
</dbReference>